<dbReference type="SUPFAM" id="SSF52788">
    <property type="entry name" value="Phosphotyrosine protein phosphatases I"/>
    <property type="match status" value="1"/>
</dbReference>
<keyword evidence="14" id="KW-0067">ATP-binding</keyword>
<feature type="compositionally biased region" description="Polar residues" evidence="23">
    <location>
        <begin position="320"/>
        <end position="336"/>
    </location>
</feature>
<evidence type="ECO:0000256" key="21">
    <source>
        <dbReference type="PIRSR" id="PIRSR617867-1"/>
    </source>
</evidence>
<evidence type="ECO:0000256" key="22">
    <source>
        <dbReference type="RuleBase" id="RU003862"/>
    </source>
</evidence>
<dbReference type="InterPro" id="IPR000719">
    <property type="entry name" value="Prot_kinase_dom"/>
</dbReference>
<evidence type="ECO:0000256" key="11">
    <source>
        <dbReference type="ARBA" id="ARBA00022777"/>
    </source>
</evidence>
<dbReference type="SMART" id="SM00220">
    <property type="entry name" value="S_TKc"/>
    <property type="match status" value="1"/>
</dbReference>
<dbReference type="CDD" id="cd05574">
    <property type="entry name" value="STKc_phototropin_like"/>
    <property type="match status" value="1"/>
</dbReference>
<evidence type="ECO:0000256" key="2">
    <source>
        <dbReference type="ARBA" id="ARBA00004777"/>
    </source>
</evidence>
<organism evidence="25 26">
    <name type="scientific">Cannabis sativa</name>
    <name type="common">Hemp</name>
    <name type="synonym">Marijuana</name>
    <dbReference type="NCBI Taxonomy" id="3483"/>
    <lineage>
        <taxon>Eukaryota</taxon>
        <taxon>Viridiplantae</taxon>
        <taxon>Streptophyta</taxon>
        <taxon>Embryophyta</taxon>
        <taxon>Tracheophyta</taxon>
        <taxon>Spermatophyta</taxon>
        <taxon>Magnoliopsida</taxon>
        <taxon>eudicotyledons</taxon>
        <taxon>Gunneridae</taxon>
        <taxon>Pentapetalae</taxon>
        <taxon>rosids</taxon>
        <taxon>fabids</taxon>
        <taxon>Rosales</taxon>
        <taxon>Cannabaceae</taxon>
        <taxon>Cannabis</taxon>
    </lineage>
</organism>
<evidence type="ECO:0000256" key="10">
    <source>
        <dbReference type="ARBA" id="ARBA00022741"/>
    </source>
</evidence>
<feature type="active site" evidence="21">
    <location>
        <position position="1431"/>
    </location>
</feature>
<evidence type="ECO:0000256" key="23">
    <source>
        <dbReference type="SAM" id="MobiDB-lite"/>
    </source>
</evidence>
<comment type="catalytic activity">
    <reaction evidence="17">
        <text>L-threonyl-[protein] + ATP = O-phospho-L-threonyl-[protein] + ADP + H(+)</text>
        <dbReference type="Rhea" id="RHEA:46608"/>
        <dbReference type="Rhea" id="RHEA-COMP:11060"/>
        <dbReference type="Rhea" id="RHEA-COMP:11605"/>
        <dbReference type="ChEBI" id="CHEBI:15378"/>
        <dbReference type="ChEBI" id="CHEBI:30013"/>
        <dbReference type="ChEBI" id="CHEBI:30616"/>
        <dbReference type="ChEBI" id="CHEBI:61977"/>
        <dbReference type="ChEBI" id="CHEBI:456216"/>
        <dbReference type="EC" id="2.7.11.1"/>
    </reaction>
</comment>
<protein>
    <recommendedName>
        <fullName evidence="22">Methylenetetrahydrofolate reductase</fullName>
    </recommendedName>
</protein>
<sequence>MSTLPSTSEIVESTEEGDAEFKMDERFGKKYSIEDDINRLFQAIDIRSSARNSGKDLLRKSAMKRPMRAGMSPASGIGISEPVSLKQALRGLCISQASEMAATKRLSKPAGSSGVSEAGNIKRLYRAVVVEANGSGVSINEGKGNFVEISLVPDTTKFSEKMPETIPSPGQELSNPSAEASTSLAVSMVPDAGMTELPQQTEIVPLPTEVKSERNAEARKHESDDSLSVLHTIKESAHVEEVSSASVEVSNNSSSLQKSQKDKLHSAAALSSSSTCSKISKSFTSSPRFIFRSKNSGKNKVKQDLSVSCSSGSHERNMDTDLNSNASNLENQTQVCTPKHEKEENGKASPLSSSVNASSIEVSSSVGDVSSSNRTRFLVRKGDERSISREKGEFSQSSKSSIGDYSSCTSTSEESSVSGSSRSGKRPHMSKDVRWEAIHQIQKQYGNLGLRHFKLLRRLGCGDIGTVYLAELIGTNCLFALKVMDNEFLATRKKMLRAQTEREILQMLDHPFLPTLYAHFVSDKLSCLVMEYCPGGDLHVLRQKQTTRSFSEQAARFYVAEVLLALEYLHMLGVVYRDLKPENILVREDGHIMLSDFDLSLRCVVNPMLLKTTSPAVEHAKKTSSPCTESSCIDPFCLQPSWQVSCFTPRLLSAAAKSRKMKSELAAQVSPLPQLVVEPTSARSNSFVGTHEYLAPEIIKGEGHGSSVDWWTFGIFLFELLYGRTPFKGSGNEDTLANVVSKSLKFPSSPMVTFHARDLIKCLLIKDPENRLGSVKGAAEIKQHRFFEGLNWALIRCAIPPELPKFFDVVGSGGKMKVIDKIQERSNDKVLFSFEFFPPKTEEGVDNLFERMERMVAHGPSFCDITWGAGGSTADLTLDIANRMQNTVCVESMMHLTCTNMPVDKIDHALSTIKSNGLQNVLALRGDPPHGQDKFVQIQGGFACALDLVEHIRAKYGDYFGVAVAGYPEAHPDAIGPDGVASLEAYQNDLAYLKRKIDAGADLIVTQLFYDTDIFLKFVNDCRQMGITCPIVPGIMPINNYKGFIRMTGFCKTRIPSEVTAALEPIKDNDEAVRAYGIHLGTEMCKKILASGIKTLHLYTLNMEKSALAILMNLGLIEERKISRPLPWRRPANVFRVKEDVRPIFWANRPKSYISRTSGWEQYPQGRWGDSRNPSYGALTDYQFMRPRSRDKKLAEEWNIPLKSVEDIHEQFKKLCLGKLKSSPWSELDGLQPETKIINEQLVKINGKGFLTVNSQPAINAEKSDSPIVGWGGPGGYVYQKAYLEFFCSKDLLNALVEKCSRGFPSLTYMAVNKQGHWLSNVDGTCVNAVTWGVFPGKEIIQPTVVDPTSFVVWKDEAFEIWSRGWARLYSDEADPSRKILEEVENSYFLVSLVDNDYIHGASMSMAASTETDTDTKPFSVLFVCLGNICRSPAAEGVFTDLVKKRGLESKFKIDSAGTINFHEGSQADPRMRGTAKSRGIRITSLSRPIRPSDFVDFDLILAMDNQNKGCLLILYDCRFWLFIVVLD</sequence>
<feature type="compositionally biased region" description="Basic and acidic residues" evidence="23">
    <location>
        <begin position="381"/>
        <end position="393"/>
    </location>
</feature>
<keyword evidence="7" id="KW-0723">Serine/threonine-protein kinase</keyword>
<reference evidence="25" key="2">
    <citation type="submission" date="2021-03" db="UniProtKB">
        <authorList>
            <consortium name="EnsemblPlants"/>
        </authorList>
    </citation>
    <scope>IDENTIFICATION</scope>
</reference>
<dbReference type="Gene3D" id="3.20.20.220">
    <property type="match status" value="1"/>
</dbReference>
<keyword evidence="11" id="KW-0418">Kinase</keyword>
<comment type="cofactor">
    <cofactor evidence="1 22">
        <name>FAD</name>
        <dbReference type="ChEBI" id="CHEBI:57692"/>
    </cofactor>
</comment>
<dbReference type="SMART" id="SM00226">
    <property type="entry name" value="LMWPc"/>
    <property type="match status" value="1"/>
</dbReference>
<evidence type="ECO:0000313" key="26">
    <source>
        <dbReference type="Proteomes" id="UP000596661"/>
    </source>
</evidence>
<feature type="region of interest" description="Disordered" evidence="23">
    <location>
        <begin position="158"/>
        <end position="182"/>
    </location>
</feature>
<dbReference type="PROSITE" id="PS00108">
    <property type="entry name" value="PROTEIN_KINASE_ST"/>
    <property type="match status" value="1"/>
</dbReference>
<feature type="region of interest" description="Disordered" evidence="23">
    <location>
        <begin position="294"/>
        <end position="368"/>
    </location>
</feature>
<evidence type="ECO:0000256" key="3">
    <source>
        <dbReference type="ARBA" id="ARBA00006743"/>
    </source>
</evidence>
<dbReference type="CDD" id="cd00537">
    <property type="entry name" value="MTHFR"/>
    <property type="match status" value="1"/>
</dbReference>
<dbReference type="SUPFAM" id="SSF56112">
    <property type="entry name" value="Protein kinase-like (PK-like)"/>
    <property type="match status" value="1"/>
</dbReference>
<keyword evidence="13 22" id="KW-0274">FAD</keyword>
<dbReference type="InterPro" id="IPR017867">
    <property type="entry name" value="Tyr_phospatase_low_mol_wt"/>
</dbReference>
<feature type="region of interest" description="Disordered" evidence="23">
    <location>
        <begin position="381"/>
        <end position="428"/>
    </location>
</feature>
<evidence type="ECO:0000256" key="1">
    <source>
        <dbReference type="ARBA" id="ARBA00001974"/>
    </source>
</evidence>
<dbReference type="Gene3D" id="1.10.510.10">
    <property type="entry name" value="Transferase(Phosphotransferase) domain 1"/>
    <property type="match status" value="2"/>
</dbReference>
<dbReference type="FunFam" id="3.20.20.220:FF:000005">
    <property type="entry name" value="Methylenetetrahydrofolate reductase"/>
    <property type="match status" value="1"/>
</dbReference>
<keyword evidence="10" id="KW-0547">Nucleotide-binding</keyword>
<keyword evidence="26" id="KW-1185">Reference proteome</keyword>
<evidence type="ECO:0000259" key="24">
    <source>
        <dbReference type="PROSITE" id="PS50011"/>
    </source>
</evidence>
<evidence type="ECO:0000256" key="19">
    <source>
        <dbReference type="ARBA" id="ARBA00051201"/>
    </source>
</evidence>
<dbReference type="UniPathway" id="UPA00193"/>
<dbReference type="Pfam" id="PF01451">
    <property type="entry name" value="LMWPc"/>
    <property type="match status" value="1"/>
</dbReference>
<comment type="similarity">
    <text evidence="3 22">Belongs to the methylenetetrahydrofolate reductase family.</text>
</comment>
<evidence type="ECO:0000256" key="6">
    <source>
        <dbReference type="ARBA" id="ARBA00011738"/>
    </source>
</evidence>
<evidence type="ECO:0000256" key="15">
    <source>
        <dbReference type="ARBA" id="ARBA00023002"/>
    </source>
</evidence>
<evidence type="ECO:0000256" key="17">
    <source>
        <dbReference type="ARBA" id="ARBA00047899"/>
    </source>
</evidence>
<keyword evidence="15 22" id="KW-0560">Oxidoreductase</keyword>
<comment type="catalytic activity">
    <reaction evidence="18">
        <text>L-seryl-[protein] + ATP = O-phospho-L-seryl-[protein] + ADP + H(+)</text>
        <dbReference type="Rhea" id="RHEA:17989"/>
        <dbReference type="Rhea" id="RHEA-COMP:9863"/>
        <dbReference type="Rhea" id="RHEA-COMP:11604"/>
        <dbReference type="ChEBI" id="CHEBI:15378"/>
        <dbReference type="ChEBI" id="CHEBI:29999"/>
        <dbReference type="ChEBI" id="CHEBI:30616"/>
        <dbReference type="ChEBI" id="CHEBI:83421"/>
        <dbReference type="ChEBI" id="CHEBI:456216"/>
        <dbReference type="EC" id="2.7.11.1"/>
    </reaction>
</comment>
<dbReference type="PANTHER" id="PTHR45754:SF3">
    <property type="entry name" value="METHYLENETETRAHYDROFOLATE REDUCTASE (NADPH)"/>
    <property type="match status" value="1"/>
</dbReference>
<dbReference type="SUPFAM" id="SSF51730">
    <property type="entry name" value="FAD-linked oxidoreductase"/>
    <property type="match status" value="1"/>
</dbReference>
<dbReference type="InterPro" id="IPR011009">
    <property type="entry name" value="Kinase-like_dom_sf"/>
</dbReference>
<dbReference type="Proteomes" id="UP000596661">
    <property type="component" value="Chromosome 6"/>
</dbReference>
<dbReference type="FunFam" id="1.10.510.10:FF:000028">
    <property type="entry name" value="serine/threonine-protein kinase D6PK-like"/>
    <property type="match status" value="1"/>
</dbReference>
<comment type="pathway">
    <text evidence="2 22">One-carbon metabolism; tetrahydrofolate interconversion.</text>
</comment>
<evidence type="ECO:0000256" key="16">
    <source>
        <dbReference type="ARBA" id="ARBA00023027"/>
    </source>
</evidence>
<accession>A0A803PZI2</accession>
<evidence type="ECO:0000256" key="12">
    <source>
        <dbReference type="ARBA" id="ARBA00022801"/>
    </source>
</evidence>
<feature type="compositionally biased region" description="Polar residues" evidence="23">
    <location>
        <begin position="394"/>
        <end position="404"/>
    </location>
</feature>
<evidence type="ECO:0000313" key="25">
    <source>
        <dbReference type="EnsemblPlants" id="cds.evm.model.06.7"/>
    </source>
</evidence>
<dbReference type="Gramene" id="evm.model.06.7">
    <property type="protein sequence ID" value="cds.evm.model.06.7"/>
    <property type="gene ID" value="evm.TU.06.7"/>
</dbReference>
<dbReference type="GO" id="GO:0009086">
    <property type="term" value="P:methionine biosynthetic process"/>
    <property type="evidence" value="ECO:0007669"/>
    <property type="project" value="TreeGrafter"/>
</dbReference>
<dbReference type="CDD" id="cd16343">
    <property type="entry name" value="LMWPTP"/>
    <property type="match status" value="1"/>
</dbReference>
<dbReference type="InterPro" id="IPR003171">
    <property type="entry name" value="Mehydrof_redctse-like"/>
</dbReference>
<feature type="active site" description="Nucleophile" evidence="21">
    <location>
        <position position="1425"/>
    </location>
</feature>
<evidence type="ECO:0000256" key="18">
    <source>
        <dbReference type="ARBA" id="ARBA00048679"/>
    </source>
</evidence>
<feature type="compositionally biased region" description="Polar residues" evidence="23">
    <location>
        <begin position="171"/>
        <end position="182"/>
    </location>
</feature>
<dbReference type="EMBL" id="UZAU01000553">
    <property type="status" value="NOT_ANNOTATED_CDS"/>
    <property type="molecule type" value="Genomic_DNA"/>
</dbReference>
<comment type="catalytic activity">
    <reaction evidence="19">
        <text>(6S)-5-methyl-5,6,7,8-tetrahydrofolate + NAD(+) = (6R)-5,10-methylene-5,6,7,8-tetrahydrofolate + NADH + H(+)</text>
        <dbReference type="Rhea" id="RHEA:19821"/>
        <dbReference type="ChEBI" id="CHEBI:15378"/>
        <dbReference type="ChEBI" id="CHEBI:15636"/>
        <dbReference type="ChEBI" id="CHEBI:18608"/>
        <dbReference type="ChEBI" id="CHEBI:57540"/>
        <dbReference type="ChEBI" id="CHEBI:57945"/>
        <dbReference type="EC" id="1.5.1.54"/>
    </reaction>
</comment>
<dbReference type="GO" id="GO:0005829">
    <property type="term" value="C:cytosol"/>
    <property type="evidence" value="ECO:0007669"/>
    <property type="project" value="TreeGrafter"/>
</dbReference>
<feature type="domain" description="Protein kinase" evidence="24">
    <location>
        <begin position="453"/>
        <end position="787"/>
    </location>
</feature>
<dbReference type="GO" id="GO:0004725">
    <property type="term" value="F:protein tyrosine phosphatase activity"/>
    <property type="evidence" value="ECO:0007669"/>
    <property type="project" value="InterPro"/>
</dbReference>
<evidence type="ECO:0000256" key="13">
    <source>
        <dbReference type="ARBA" id="ARBA00022827"/>
    </source>
</evidence>
<evidence type="ECO:0000256" key="4">
    <source>
        <dbReference type="ARBA" id="ARBA00009903"/>
    </source>
</evidence>
<dbReference type="FunFam" id="3.30.200.20:FF:000032">
    <property type="entry name" value="Serine/threonine-protein kinase D6PK-like"/>
    <property type="match status" value="1"/>
</dbReference>
<evidence type="ECO:0000256" key="7">
    <source>
        <dbReference type="ARBA" id="ARBA00022527"/>
    </source>
</evidence>
<dbReference type="Pfam" id="PF02219">
    <property type="entry name" value="MTHFR"/>
    <property type="match status" value="1"/>
</dbReference>
<dbReference type="EnsemblPlants" id="evm.model.06.7">
    <property type="protein sequence ID" value="cds.evm.model.06.7"/>
    <property type="gene ID" value="evm.TU.06.7"/>
</dbReference>
<name>A0A803PZI2_CANSA</name>
<keyword evidence="12" id="KW-0378">Hydrolase</keyword>
<dbReference type="NCBIfam" id="TIGR00677">
    <property type="entry name" value="fadh2_euk"/>
    <property type="match status" value="1"/>
</dbReference>
<evidence type="ECO:0000256" key="14">
    <source>
        <dbReference type="ARBA" id="ARBA00022840"/>
    </source>
</evidence>
<dbReference type="GO" id="GO:0005524">
    <property type="term" value="F:ATP binding"/>
    <property type="evidence" value="ECO:0007669"/>
    <property type="project" value="UniProtKB-KW"/>
</dbReference>
<keyword evidence="9" id="KW-0808">Transferase</keyword>
<dbReference type="InterPro" id="IPR036196">
    <property type="entry name" value="Ptyr_pPase_sf"/>
</dbReference>
<dbReference type="GO" id="GO:0106312">
    <property type="term" value="F:methylenetetrahydrofolate reductase (NADH) activity"/>
    <property type="evidence" value="ECO:0007669"/>
    <property type="project" value="UniProtKB-EC"/>
</dbReference>
<dbReference type="PROSITE" id="PS50011">
    <property type="entry name" value="PROTEIN_KINASE_DOM"/>
    <property type="match status" value="1"/>
</dbReference>
<dbReference type="GO" id="GO:0004674">
    <property type="term" value="F:protein serine/threonine kinase activity"/>
    <property type="evidence" value="ECO:0007669"/>
    <property type="project" value="UniProtKB-KW"/>
</dbReference>
<dbReference type="PANTHER" id="PTHR45754">
    <property type="entry name" value="METHYLENETETRAHYDROFOLATE REDUCTASE"/>
    <property type="match status" value="1"/>
</dbReference>
<evidence type="ECO:0000256" key="8">
    <source>
        <dbReference type="ARBA" id="ARBA00022630"/>
    </source>
</evidence>
<dbReference type="InterPro" id="IPR004621">
    <property type="entry name" value="Fadh2_euk"/>
</dbReference>
<feature type="compositionally biased region" description="Low complexity" evidence="23">
    <location>
        <begin position="349"/>
        <end position="368"/>
    </location>
</feature>
<dbReference type="InterPro" id="IPR023485">
    <property type="entry name" value="Ptyr_pPase"/>
</dbReference>
<dbReference type="Pfam" id="PF00069">
    <property type="entry name" value="Pkinase"/>
    <property type="match status" value="2"/>
</dbReference>
<evidence type="ECO:0000256" key="5">
    <source>
        <dbReference type="ARBA" id="ARBA00011063"/>
    </source>
</evidence>
<dbReference type="InterPro" id="IPR053806">
    <property type="entry name" value="MTHFR_C"/>
</dbReference>
<dbReference type="Gene3D" id="3.40.50.2300">
    <property type="match status" value="1"/>
</dbReference>
<reference evidence="25" key="1">
    <citation type="submission" date="2018-11" db="EMBL/GenBank/DDBJ databases">
        <authorList>
            <person name="Grassa J C."/>
        </authorList>
    </citation>
    <scope>NUCLEOTIDE SEQUENCE [LARGE SCALE GENOMIC DNA]</scope>
</reference>
<comment type="function">
    <text evidence="20">The probable reversibility of the MTHFR reaction in plants suggests that they can metabolize the methyl group of 5,10-methylenetetrahydrofolate to serine, sugars and starch.</text>
</comment>
<dbReference type="GO" id="GO:0071949">
    <property type="term" value="F:FAD binding"/>
    <property type="evidence" value="ECO:0007669"/>
    <property type="project" value="TreeGrafter"/>
</dbReference>
<evidence type="ECO:0000256" key="20">
    <source>
        <dbReference type="ARBA" id="ARBA00053514"/>
    </source>
</evidence>
<feature type="compositionally biased region" description="Low complexity" evidence="23">
    <location>
        <begin position="406"/>
        <end position="422"/>
    </location>
</feature>
<comment type="subunit">
    <text evidence="6">Homodimer.</text>
</comment>
<evidence type="ECO:0000256" key="9">
    <source>
        <dbReference type="ARBA" id="ARBA00022679"/>
    </source>
</evidence>
<keyword evidence="8 22" id="KW-0285">Flavoprotein</keyword>
<dbReference type="PRINTS" id="PR00719">
    <property type="entry name" value="LMWPTPASE"/>
</dbReference>
<dbReference type="Pfam" id="PF21895">
    <property type="entry name" value="MTHFR_C"/>
    <property type="match status" value="1"/>
</dbReference>
<dbReference type="InterPro" id="IPR008271">
    <property type="entry name" value="Ser/Thr_kinase_AS"/>
</dbReference>
<comment type="similarity">
    <text evidence="4">Belongs to the protein kinase superfamily. AGC Ser/Thr protein kinase family.</text>
</comment>
<proteinExistence type="inferred from homology"/>
<keyword evidence="16" id="KW-0520">NAD</keyword>
<dbReference type="FunFam" id="1.10.510.10:FF:000020">
    <property type="entry name" value="serine/threonine-protein kinase D6PK-like"/>
    <property type="match status" value="1"/>
</dbReference>
<dbReference type="Gene3D" id="3.30.200.20">
    <property type="entry name" value="Phosphorylase Kinase, domain 1"/>
    <property type="match status" value="1"/>
</dbReference>
<dbReference type="GO" id="GO:0035999">
    <property type="term" value="P:tetrahydrofolate interconversion"/>
    <property type="evidence" value="ECO:0007669"/>
    <property type="project" value="UniProtKB-UniPathway"/>
</dbReference>
<comment type="similarity">
    <text evidence="5">Belongs to the low molecular weight phosphotyrosine protein phosphatase family.</text>
</comment>
<dbReference type="InterPro" id="IPR029041">
    <property type="entry name" value="FAD-linked_oxidoreductase-like"/>
</dbReference>